<name>A0A5B7FWW6_PORTR</name>
<sequence length="81" mass="9216">MCSSHQLKIDGTVHKEAGARPSLYSFRRALSLHRSGRLEQTTNHKGERVSRHDGRTDGRIGQAGTRKHDEWTVHLEDTAQR</sequence>
<reference evidence="2 3" key="1">
    <citation type="submission" date="2019-05" db="EMBL/GenBank/DDBJ databases">
        <title>Another draft genome of Portunus trituberculatus and its Hox gene families provides insights of decapod evolution.</title>
        <authorList>
            <person name="Jeong J.-H."/>
            <person name="Song I."/>
            <person name="Kim S."/>
            <person name="Choi T."/>
            <person name="Kim D."/>
            <person name="Ryu S."/>
            <person name="Kim W."/>
        </authorList>
    </citation>
    <scope>NUCLEOTIDE SEQUENCE [LARGE SCALE GENOMIC DNA]</scope>
    <source>
        <tissue evidence="2">Muscle</tissue>
    </source>
</reference>
<comment type="caution">
    <text evidence="2">The sequence shown here is derived from an EMBL/GenBank/DDBJ whole genome shotgun (WGS) entry which is preliminary data.</text>
</comment>
<evidence type="ECO:0000313" key="2">
    <source>
        <dbReference type="EMBL" id="MPC52230.1"/>
    </source>
</evidence>
<dbReference type="EMBL" id="VSRR010010716">
    <property type="protein sequence ID" value="MPC52230.1"/>
    <property type="molecule type" value="Genomic_DNA"/>
</dbReference>
<protein>
    <submittedName>
        <fullName evidence="2">Uncharacterized protein</fullName>
    </submittedName>
</protein>
<keyword evidence="3" id="KW-1185">Reference proteome</keyword>
<dbReference type="Proteomes" id="UP000324222">
    <property type="component" value="Unassembled WGS sequence"/>
</dbReference>
<evidence type="ECO:0000313" key="3">
    <source>
        <dbReference type="Proteomes" id="UP000324222"/>
    </source>
</evidence>
<feature type="region of interest" description="Disordered" evidence="1">
    <location>
        <begin position="35"/>
        <end position="68"/>
    </location>
</feature>
<evidence type="ECO:0000256" key="1">
    <source>
        <dbReference type="SAM" id="MobiDB-lite"/>
    </source>
</evidence>
<organism evidence="2 3">
    <name type="scientific">Portunus trituberculatus</name>
    <name type="common">Swimming crab</name>
    <name type="synonym">Neptunus trituberculatus</name>
    <dbReference type="NCBI Taxonomy" id="210409"/>
    <lineage>
        <taxon>Eukaryota</taxon>
        <taxon>Metazoa</taxon>
        <taxon>Ecdysozoa</taxon>
        <taxon>Arthropoda</taxon>
        <taxon>Crustacea</taxon>
        <taxon>Multicrustacea</taxon>
        <taxon>Malacostraca</taxon>
        <taxon>Eumalacostraca</taxon>
        <taxon>Eucarida</taxon>
        <taxon>Decapoda</taxon>
        <taxon>Pleocyemata</taxon>
        <taxon>Brachyura</taxon>
        <taxon>Eubrachyura</taxon>
        <taxon>Portunoidea</taxon>
        <taxon>Portunidae</taxon>
        <taxon>Portuninae</taxon>
        <taxon>Portunus</taxon>
    </lineage>
</organism>
<gene>
    <name evidence="2" type="ORF">E2C01_046093</name>
</gene>
<proteinExistence type="predicted"/>
<dbReference type="AlphaFoldDB" id="A0A5B7FWW6"/>
<feature type="compositionally biased region" description="Basic and acidic residues" evidence="1">
    <location>
        <begin position="42"/>
        <end position="58"/>
    </location>
</feature>
<accession>A0A5B7FWW6</accession>